<comment type="caution">
    <text evidence="1">The sequence shown here is derived from an EMBL/GenBank/DDBJ whole genome shotgun (WGS) entry which is preliminary data.</text>
</comment>
<name>A0ACB6S365_9PLEO</name>
<reference evidence="1" key="1">
    <citation type="journal article" date="2020" name="Stud. Mycol.">
        <title>101 Dothideomycetes genomes: a test case for predicting lifestyles and emergence of pathogens.</title>
        <authorList>
            <person name="Haridas S."/>
            <person name="Albert R."/>
            <person name="Binder M."/>
            <person name="Bloem J."/>
            <person name="Labutti K."/>
            <person name="Salamov A."/>
            <person name="Andreopoulos B."/>
            <person name="Baker S."/>
            <person name="Barry K."/>
            <person name="Bills G."/>
            <person name="Bluhm B."/>
            <person name="Cannon C."/>
            <person name="Castanera R."/>
            <person name="Culley D."/>
            <person name="Daum C."/>
            <person name="Ezra D."/>
            <person name="Gonzalez J."/>
            <person name="Henrissat B."/>
            <person name="Kuo A."/>
            <person name="Liang C."/>
            <person name="Lipzen A."/>
            <person name="Lutzoni F."/>
            <person name="Magnuson J."/>
            <person name="Mondo S."/>
            <person name="Nolan M."/>
            <person name="Ohm R."/>
            <person name="Pangilinan J."/>
            <person name="Park H.-J."/>
            <person name="Ramirez L."/>
            <person name="Alfaro M."/>
            <person name="Sun H."/>
            <person name="Tritt A."/>
            <person name="Yoshinaga Y."/>
            <person name="Zwiers L.-H."/>
            <person name="Turgeon B."/>
            <person name="Goodwin S."/>
            <person name="Spatafora J."/>
            <person name="Crous P."/>
            <person name="Grigoriev I."/>
        </authorList>
    </citation>
    <scope>NUCLEOTIDE SEQUENCE</scope>
    <source>
        <strain evidence="1">CBS 525.71</strain>
    </source>
</reference>
<gene>
    <name evidence="1" type="ORF">BU25DRAFT_466350</name>
</gene>
<accession>A0ACB6S365</accession>
<keyword evidence="2" id="KW-1185">Reference proteome</keyword>
<protein>
    <submittedName>
        <fullName evidence="1">Amidase signature enzyme</fullName>
    </submittedName>
</protein>
<organism evidence="1 2">
    <name type="scientific">Macroventuria anomochaeta</name>
    <dbReference type="NCBI Taxonomy" id="301207"/>
    <lineage>
        <taxon>Eukaryota</taxon>
        <taxon>Fungi</taxon>
        <taxon>Dikarya</taxon>
        <taxon>Ascomycota</taxon>
        <taxon>Pezizomycotina</taxon>
        <taxon>Dothideomycetes</taxon>
        <taxon>Pleosporomycetidae</taxon>
        <taxon>Pleosporales</taxon>
        <taxon>Pleosporineae</taxon>
        <taxon>Didymellaceae</taxon>
        <taxon>Macroventuria</taxon>
    </lineage>
</organism>
<proteinExistence type="predicted"/>
<evidence type="ECO:0000313" key="2">
    <source>
        <dbReference type="Proteomes" id="UP000799754"/>
    </source>
</evidence>
<dbReference type="EMBL" id="MU006712">
    <property type="protein sequence ID" value="KAF2628606.1"/>
    <property type="molecule type" value="Genomic_DNA"/>
</dbReference>
<evidence type="ECO:0000313" key="1">
    <source>
        <dbReference type="EMBL" id="KAF2628606.1"/>
    </source>
</evidence>
<sequence>MMMGPTLCFLQELLARSSPWPFHLVSISRRPLRSHWAGVRIGIKDIYDIKGLRTSNGNRAWYWLYPHSDNTATPVQKLIDASAIIVGSVRGPSQVQGLYGNRPSHGLVILEHKMPMAPLLDTAGLIARDPRIWRDVAQAMYGSNITASTTYPTSIKTLTWPANTLLIDFLANVTAFLNANATAYNVTSSWSTRQFISPPTRNNDEPHLRDPNHQATSSASSGALSRRLRLETRRPHAVHQPRVSRPLGLGRQSNRNAGGRHCEQNEVHGLGKLDVPRSFRRDVFGELGDVCGFHWADKLSQCVS</sequence>
<dbReference type="Proteomes" id="UP000799754">
    <property type="component" value="Unassembled WGS sequence"/>
</dbReference>